<dbReference type="InterPro" id="IPR010610">
    <property type="entry name" value="EryCIII-like_C"/>
</dbReference>
<dbReference type="eggNOG" id="KOG1192">
    <property type="taxonomic scope" value="Eukaryota"/>
</dbReference>
<dbReference type="GO" id="GO:0005975">
    <property type="term" value="P:carbohydrate metabolic process"/>
    <property type="evidence" value="ECO:0007669"/>
    <property type="project" value="InterPro"/>
</dbReference>
<dbReference type="OrthoDB" id="5835829at2759"/>
<dbReference type="EMBL" id="GL698485">
    <property type="protein sequence ID" value="EFY90996.1"/>
    <property type="molecule type" value="Genomic_DNA"/>
</dbReference>
<feature type="compositionally biased region" description="Polar residues" evidence="2">
    <location>
        <begin position="707"/>
        <end position="716"/>
    </location>
</feature>
<evidence type="ECO:0000313" key="5">
    <source>
        <dbReference type="EMBL" id="EFY90996.1"/>
    </source>
</evidence>
<dbReference type="FunFam" id="3.40.50.2000:FF:000268">
    <property type="entry name" value="Glycosyltransferase family 1 protein"/>
    <property type="match status" value="1"/>
</dbReference>
<protein>
    <submittedName>
        <fullName evidence="5">Glycosyltransferase</fullName>
    </submittedName>
</protein>
<dbReference type="GO" id="GO:0016906">
    <property type="term" value="F:sterol 3-beta-glucosyltransferase activity"/>
    <property type="evidence" value="ECO:0007669"/>
    <property type="project" value="UniProtKB-ARBA"/>
</dbReference>
<dbReference type="PANTHER" id="PTHR48050">
    <property type="entry name" value="STEROL 3-BETA-GLUCOSYLTRANSFERASE"/>
    <property type="match status" value="1"/>
</dbReference>
<dbReference type="AlphaFoldDB" id="E9DZ34"/>
<accession>E9DZ34</accession>
<dbReference type="InterPro" id="IPR050426">
    <property type="entry name" value="Glycosyltransferase_28"/>
</dbReference>
<feature type="region of interest" description="Disordered" evidence="2">
    <location>
        <begin position="987"/>
        <end position="1006"/>
    </location>
</feature>
<feature type="region of interest" description="Disordered" evidence="2">
    <location>
        <begin position="54"/>
        <end position="85"/>
    </location>
</feature>
<dbReference type="InterPro" id="IPR002213">
    <property type="entry name" value="UDP_glucos_trans"/>
</dbReference>
<sequence>MNSHRHPDDASARHPRSLPDGHDENDAAPGRPSTQHRIAHPFAHAYADEVHPPSYEEAQASTTGCAGDQKTMFPSARTSSGSPGNYAATLSQATRQLDQLPLDSDYSYQLGASAEPTAEATTIGVASRATQIEPMSQSSVTEGTRAFVIDDGRVEMHIDESRLVSRILSTTLQAENRSEEQNSTARRSSSASLAQGRLPSNKVVRLNVVMQVVGSRGDVQPFVALGKVLKEKYGHRVRLATHGVFRKFVTENGLEFFDIGGDPVQLMAFMVKNPGLIPGIDSITSGDVGKRQREMKEILIGAWRSCFEAGDGTGPPLEEDGFQTSETEIPFIADAIIANPPSSAHIHVAEKLGIPLHIVFTSPALIPKPADWENHITVSGFSFLPLSSTYTPDADLEAFLKAGPPPLYIGFGSIVPADPDGLTRLLLSAIKQTGQRALVSKGWGGLGKDDVDIPDVFMLGNVPHEWLFERVSCVVHHGGAGTTSTGIAKGKPTIVVPFFGDQLFWGSMIARAGAGPPPIPFKQLTAENLASAILMAIKPDMVEAAKVLGQKLSGEDGRETAADDFHKGLSLDTIKCDLSPSRTAVWRVSKTKIKLSAFAATVLANAGILNMNDLKRYHPRSYHTVEGSVDPISGGLGAILGPVGSLMMGMIDIPLDVAKAVAVKSTSSPNDQTEGPRSAPKASPEKLNVGSQVSADQSPIPGPIESRQLSSITTVDSADPHEFKLPRRPPNLEADPSGSEPAPQSPVRRESDKKGKKKSMKEKAFGFGFYKELSGNEHMARSSFLPDVKGSIKDHPSGSIGSDAALGAGKGLGRIAAIGMRIPMDFAMGISSGFRNAPKLYGDTTVRPAHKVEGFNSGLQAATKEFGYGVYDGVTGLVSQPYNGAKKEGVSGFFKGFAKGVGGAVLKPGAALFGIPGYAFKGIHQEIQNHFGSGLESYIISIHTAKGLREYASATEDEKTDIVNKWHSGEIEQKISKPGIIDRWQSVQRSRSQWKEDEERESRAEN</sequence>
<keyword evidence="6" id="KW-1185">Reference proteome</keyword>
<dbReference type="InParanoid" id="E9DZ34"/>
<keyword evidence="1 5" id="KW-0808">Transferase</keyword>
<dbReference type="Pfam" id="PF03033">
    <property type="entry name" value="Glyco_transf_28"/>
    <property type="match status" value="1"/>
</dbReference>
<feature type="domain" description="Erythromycin biosynthesis protein CIII-like C-terminal" evidence="4">
    <location>
        <begin position="453"/>
        <end position="537"/>
    </location>
</feature>
<dbReference type="SUPFAM" id="SSF53756">
    <property type="entry name" value="UDP-Glycosyltransferase/glycogen phosphorylase"/>
    <property type="match status" value="1"/>
</dbReference>
<evidence type="ECO:0000259" key="3">
    <source>
        <dbReference type="Pfam" id="PF03033"/>
    </source>
</evidence>
<dbReference type="PANTHER" id="PTHR48050:SF13">
    <property type="entry name" value="STEROL 3-BETA-GLUCOSYLTRANSFERASE UGT80A2"/>
    <property type="match status" value="1"/>
</dbReference>
<evidence type="ECO:0000259" key="4">
    <source>
        <dbReference type="Pfam" id="PF06722"/>
    </source>
</evidence>
<dbReference type="Proteomes" id="UP000002499">
    <property type="component" value="Unassembled WGS sequence"/>
</dbReference>
<feature type="region of interest" description="Disordered" evidence="2">
    <location>
        <begin position="174"/>
        <end position="194"/>
    </location>
</feature>
<dbReference type="FunFam" id="3.40.50.2000:FF:000009">
    <property type="entry name" value="Sterol 3-beta-glucosyltransferase UGT80A2"/>
    <property type="match status" value="1"/>
</dbReference>
<feature type="compositionally biased region" description="Basic and acidic residues" evidence="2">
    <location>
        <begin position="993"/>
        <end position="1006"/>
    </location>
</feature>
<evidence type="ECO:0000313" key="6">
    <source>
        <dbReference type="Proteomes" id="UP000002499"/>
    </source>
</evidence>
<dbReference type="HOGENOM" id="CLU_000537_1_2_1"/>
<feature type="compositionally biased region" description="Basic and acidic residues" evidence="2">
    <location>
        <begin position="1"/>
        <end position="25"/>
    </location>
</feature>
<dbReference type="eggNOG" id="KOG1809">
    <property type="taxonomic scope" value="Eukaryota"/>
</dbReference>
<feature type="compositionally biased region" description="Polar residues" evidence="2">
    <location>
        <begin position="666"/>
        <end position="675"/>
    </location>
</feature>
<dbReference type="Pfam" id="PF06722">
    <property type="entry name" value="EryCIII-like_C"/>
    <property type="match status" value="1"/>
</dbReference>
<dbReference type="InterPro" id="IPR004276">
    <property type="entry name" value="GlycoTrans_28_N"/>
</dbReference>
<dbReference type="Gene3D" id="3.40.50.2000">
    <property type="entry name" value="Glycogen Phosphorylase B"/>
    <property type="match status" value="2"/>
</dbReference>
<reference evidence="5 6" key="1">
    <citation type="journal article" date="2011" name="PLoS Genet.">
        <title>Genome sequencing and comparative transcriptomics of the model entomopathogenic fungi Metarhizium anisopliae and M. acridum.</title>
        <authorList>
            <person name="Gao Q."/>
            <person name="Jin K."/>
            <person name="Ying S.H."/>
            <person name="Zhang Y."/>
            <person name="Xiao G."/>
            <person name="Shang Y."/>
            <person name="Duan Z."/>
            <person name="Hu X."/>
            <person name="Xie X.Q."/>
            <person name="Zhou G."/>
            <person name="Peng G."/>
            <person name="Luo Z."/>
            <person name="Huang W."/>
            <person name="Wang B."/>
            <person name="Fang W."/>
            <person name="Wang S."/>
            <person name="Zhong Y."/>
            <person name="Ma L.J."/>
            <person name="St Leger R.J."/>
            <person name="Zhao G.P."/>
            <person name="Pei Y."/>
            <person name="Feng M.G."/>
            <person name="Xia Y."/>
            <person name="Wang C."/>
        </authorList>
    </citation>
    <scope>NUCLEOTIDE SEQUENCE [LARGE SCALE GENOMIC DNA]</scope>
    <source>
        <strain evidence="5 6">CQMa 102</strain>
    </source>
</reference>
<feature type="region of interest" description="Disordered" evidence="2">
    <location>
        <begin position="1"/>
        <end position="40"/>
    </location>
</feature>
<gene>
    <name evidence="5" type="ORF">MAC_02882</name>
</gene>
<name>E9DZ34_METAQ</name>
<organism evidence="6">
    <name type="scientific">Metarhizium acridum (strain CQMa 102)</name>
    <dbReference type="NCBI Taxonomy" id="655827"/>
    <lineage>
        <taxon>Eukaryota</taxon>
        <taxon>Fungi</taxon>
        <taxon>Dikarya</taxon>
        <taxon>Ascomycota</taxon>
        <taxon>Pezizomycotina</taxon>
        <taxon>Sordariomycetes</taxon>
        <taxon>Hypocreomycetidae</taxon>
        <taxon>Hypocreales</taxon>
        <taxon>Clavicipitaceae</taxon>
        <taxon>Metarhizium</taxon>
    </lineage>
</organism>
<feature type="compositionally biased region" description="Low complexity" evidence="2">
    <location>
        <begin position="183"/>
        <end position="192"/>
    </location>
</feature>
<proteinExistence type="predicted"/>
<feature type="domain" description="Glycosyltransferase family 28 N-terminal" evidence="3">
    <location>
        <begin position="208"/>
        <end position="266"/>
    </location>
</feature>
<evidence type="ECO:0000256" key="1">
    <source>
        <dbReference type="ARBA" id="ARBA00022679"/>
    </source>
</evidence>
<dbReference type="CDD" id="cd03784">
    <property type="entry name" value="GT1_Gtf-like"/>
    <property type="match status" value="1"/>
</dbReference>
<feature type="region of interest" description="Disordered" evidence="2">
    <location>
        <begin position="666"/>
        <end position="759"/>
    </location>
</feature>
<evidence type="ECO:0000256" key="2">
    <source>
        <dbReference type="SAM" id="MobiDB-lite"/>
    </source>
</evidence>
<feature type="compositionally biased region" description="Polar residues" evidence="2">
    <location>
        <begin position="76"/>
        <end position="85"/>
    </location>
</feature>